<dbReference type="AlphaFoldDB" id="A0A975IG17"/>
<sequence length="1009" mass="105488">MRHQTLLQGYAGGFILLCSSATAFADISGKVFLDYNLNGQLDNTAKIRNFADNLDINIAVDKGIAGAQVRAECITNSGTTTFGPVTTDASGQFTLTTTGATAGANNCVLQLAYIPSGYSVGTQNGNGNVLTQFVTPNTTSANFAVKEASSYCQNNPDLATSRYAYGQQTPNPPYAGNNDVANLFAFPYNSGSVATHQTTPTGYNAPDMDANDPTIKNLALAKEVGSVFGLGWHPASKSLFAAAYMKTWTGFGSHGTGAIYRVNLNDPATPTTSLYADINTLFPATPPTAGADPFVTGIFSPASPGYVQISDGSNGTDPDGAYIASGNTTRDEQSGDLINAVWKTAFGDLDVTADGKSIVTVNLANRSLYFLPVQDNPLTAADAAKVEHYAIPFDNACLADGLGYFDKQAFGLGEYQGDIYVGTRCDTGWGVPLTEVRRFDRSNKTFAPAPSLHYLYVSDQDVYERHLLIPSDIVFDPTGNMTIAYRQTGADTGKGAGYGAVRRACVQDVANRLWSMESNGSCGGITTAGAGNNKGPNGGQYFFQEWPSDMGATYWMAGFGGATHVPGFQESAYTIADPFQVYESGVTWLDVGLGDVATAGQRKRAYSFYRGKGSFEYPDNRPVSGKNGALGDLEVLCEQPSIEIGNRVWQDGNNNGIQDAGEAPIAGVKVELFTQGVDVNSATPLATTLTDADGYYVFSNDPRGYPTSGNNAPNDTVGANGGFNIADIQGGRASTASHKYGLNTLLPNTQYQIAIRNVTGAGKQAALTTLALTTPSQGTDEERNSDGGLVGTNAISNVTTLDSGNHYHAVDFGFVASNTPTCSINTPTVTSTCNNNGTPSNASDDKFTYKITATGSNVGATYSISGGDTYANRSYGTEHTSTNSFPISGGNLALTLTDDTTASCKLENVTITVPSTCSSSAPSADLEVTKTANVSSAKSGDTVIYTVKVKNNGPDTATGVEVTDQLPAGVTYASHNAGQGAYTSGTGLWTVGTLANGVTATLTINVTVN</sequence>
<keyword evidence="3 4" id="KW-0732">Signal</keyword>
<feature type="signal peptide" evidence="4">
    <location>
        <begin position="1"/>
        <end position="25"/>
    </location>
</feature>
<dbReference type="Proteomes" id="UP000672009">
    <property type="component" value="Chromosome"/>
</dbReference>
<dbReference type="InterPro" id="IPR013783">
    <property type="entry name" value="Ig-like_fold"/>
</dbReference>
<dbReference type="Pfam" id="PF01345">
    <property type="entry name" value="DUF11"/>
    <property type="match status" value="1"/>
</dbReference>
<evidence type="ECO:0000256" key="2">
    <source>
        <dbReference type="ARBA" id="ARBA00022525"/>
    </source>
</evidence>
<protein>
    <submittedName>
        <fullName evidence="7">DUF11 domain-containing protein</fullName>
    </submittedName>
</protein>
<dbReference type="EMBL" id="CP072793">
    <property type="protein sequence ID" value="QTR52506.1"/>
    <property type="molecule type" value="Genomic_DNA"/>
</dbReference>
<comment type="subcellular location">
    <subcellularLocation>
        <location evidence="1">Secreted</location>
    </subcellularLocation>
</comment>
<evidence type="ECO:0000313" key="8">
    <source>
        <dbReference type="Proteomes" id="UP000672009"/>
    </source>
</evidence>
<dbReference type="PANTHER" id="PTHR34819">
    <property type="entry name" value="LARGE CYSTEINE-RICH PERIPLASMIC PROTEIN OMCB"/>
    <property type="match status" value="1"/>
</dbReference>
<feature type="domain" description="SD-repeat containing protein B" evidence="6">
    <location>
        <begin position="643"/>
        <end position="704"/>
    </location>
</feature>
<accession>A0A975IG17</accession>
<proteinExistence type="predicted"/>
<evidence type="ECO:0000256" key="1">
    <source>
        <dbReference type="ARBA" id="ARBA00004613"/>
    </source>
</evidence>
<dbReference type="Pfam" id="PF17210">
    <property type="entry name" value="SdrD_B"/>
    <property type="match status" value="1"/>
</dbReference>
<keyword evidence="2" id="KW-0964">Secreted</keyword>
<evidence type="ECO:0000313" key="7">
    <source>
        <dbReference type="EMBL" id="QTR52506.1"/>
    </source>
</evidence>
<dbReference type="InterPro" id="IPR033764">
    <property type="entry name" value="Sdr_B"/>
</dbReference>
<evidence type="ECO:0000256" key="3">
    <source>
        <dbReference type="ARBA" id="ARBA00022729"/>
    </source>
</evidence>
<dbReference type="InterPro" id="IPR051172">
    <property type="entry name" value="Chlamydia_OmcB"/>
</dbReference>
<dbReference type="SUPFAM" id="SSF117074">
    <property type="entry name" value="Hypothetical protein PA1324"/>
    <property type="match status" value="1"/>
</dbReference>
<gene>
    <name evidence="7" type="ORF">J9260_12370</name>
</gene>
<dbReference type="KEGG" id="tun:J9260_12370"/>
<dbReference type="PANTHER" id="PTHR34819:SF3">
    <property type="entry name" value="CELL SURFACE PROTEIN"/>
    <property type="match status" value="1"/>
</dbReference>
<keyword evidence="8" id="KW-1185">Reference proteome</keyword>
<dbReference type="RefSeq" id="WP_210218051.1">
    <property type="nucleotide sequence ID" value="NZ_CP072793.1"/>
</dbReference>
<feature type="domain" description="DUF11" evidence="5">
    <location>
        <begin position="925"/>
        <end position="1008"/>
    </location>
</feature>
<name>A0A975IG17_9GAMM</name>
<dbReference type="InterPro" id="IPR047589">
    <property type="entry name" value="DUF11_rpt"/>
</dbReference>
<evidence type="ECO:0000256" key="4">
    <source>
        <dbReference type="SAM" id="SignalP"/>
    </source>
</evidence>
<evidence type="ECO:0000259" key="6">
    <source>
        <dbReference type="Pfam" id="PF17210"/>
    </source>
</evidence>
<dbReference type="InterPro" id="IPR001434">
    <property type="entry name" value="OmcB-like_DUF11"/>
</dbReference>
<dbReference type="Gene3D" id="2.60.40.1170">
    <property type="entry name" value="Mu homology domain, subdomain B"/>
    <property type="match status" value="1"/>
</dbReference>
<feature type="chain" id="PRO_5036709725" evidence="4">
    <location>
        <begin position="26"/>
        <end position="1009"/>
    </location>
</feature>
<reference evidence="7" key="1">
    <citation type="submission" date="2021-04" db="EMBL/GenBank/DDBJ databases">
        <title>Genomics, taxonomy and metabolism of representatives of sulfur bacteria of the genus Thiothrix: Thiothrix fructosivorans QT, Thiothrix unzii A1T and three new species, Thiothrix subterranea sp. nov., Thiothrix litoralis sp. nov. and 'Candidatus Thiothrix anitrata' sp. nov.</title>
        <authorList>
            <person name="Ravin N.V."/>
            <person name="Smolyakov D."/>
            <person name="Rudenko T.S."/>
            <person name="Mardanov A.V."/>
            <person name="Beletsky A.V."/>
            <person name="Markov N.D."/>
            <person name="Fomenkov A.I."/>
            <person name="Roberts R.J."/>
            <person name="Karnachuk O.V."/>
            <person name="Novikov A."/>
            <person name="Grabovich M.Y."/>
        </authorList>
    </citation>
    <scope>NUCLEOTIDE SEQUENCE</scope>
    <source>
        <strain evidence="7">A1</strain>
    </source>
</reference>
<dbReference type="NCBIfam" id="TIGR01451">
    <property type="entry name" value="B_ant_repeat"/>
    <property type="match status" value="1"/>
</dbReference>
<evidence type="ECO:0000259" key="5">
    <source>
        <dbReference type="Pfam" id="PF01345"/>
    </source>
</evidence>
<dbReference type="GO" id="GO:0005576">
    <property type="term" value="C:extracellular region"/>
    <property type="evidence" value="ECO:0007669"/>
    <property type="project" value="UniProtKB-SubCell"/>
</dbReference>
<dbReference type="Gene3D" id="2.60.40.10">
    <property type="entry name" value="Immunoglobulins"/>
    <property type="match status" value="2"/>
</dbReference>
<organism evidence="7 8">
    <name type="scientific">Thiothrix unzii</name>
    <dbReference type="NCBI Taxonomy" id="111769"/>
    <lineage>
        <taxon>Bacteria</taxon>
        <taxon>Pseudomonadati</taxon>
        <taxon>Pseudomonadota</taxon>
        <taxon>Gammaproteobacteria</taxon>
        <taxon>Thiotrichales</taxon>
        <taxon>Thiotrichaceae</taxon>
        <taxon>Thiothrix</taxon>
    </lineage>
</organism>